<feature type="domain" description="Protein CR006 P-loop" evidence="1">
    <location>
        <begin position="9"/>
        <end position="286"/>
    </location>
</feature>
<proteinExistence type="predicted"/>
<evidence type="ECO:0000313" key="2">
    <source>
        <dbReference type="EMBL" id="TYC87200.1"/>
    </source>
</evidence>
<evidence type="ECO:0000313" key="4">
    <source>
        <dbReference type="Proteomes" id="UP000322619"/>
    </source>
</evidence>
<sequence length="302" mass="34783">MSDKMGGTASTVDKINVLLQKTGFRGFQLRPHARVPDKYEVVREDGEVAKGLSEGEKNFIAFLYFYFYVQGAWRKEDLVKGKIVVIDDPVSSMDSGVLFVVSSLVRKLVEDCFLDGGQFNIKQIFILTHNPYFHKEISHKYETSRDDIVKKSSFFFVKKSDDNVSTVRINEMECVTNESGIENVSPVKNSYDALWCEYRDARLPATLLSVIQRIVEYYFLQLCSYSIEDLRERVKTHIGGDDKKQRIADEILRFIYDEKFDAGDGINYAPDHDIPAYKEVFEMIFEALSQKSHYLKMSGKCK</sequence>
<accession>A0A5D0WSH9</accession>
<dbReference type="InterPro" id="IPR026866">
    <property type="entry name" value="CR006_AAA"/>
</dbReference>
<keyword evidence="5" id="KW-1185">Reference proteome</keyword>
<dbReference type="Pfam" id="PF13166">
    <property type="entry name" value="AAA_13"/>
    <property type="match status" value="1"/>
</dbReference>
<reference evidence="2 4" key="1">
    <citation type="submission" date="2019-08" db="EMBL/GenBank/DDBJ databases">
        <title>Isolation and enrichment of carboxydotrophic bacteria from anaerobic sludge for the production of bio-based chemicals from syngas.</title>
        <authorList>
            <person name="Antares A.L."/>
            <person name="Moreira J."/>
            <person name="Diender M."/>
            <person name="Parshina S.N."/>
            <person name="Stams A.J.M."/>
            <person name="Alves M."/>
            <person name="Alves J.I."/>
            <person name="Sousa D.Z."/>
        </authorList>
    </citation>
    <scope>NUCLEOTIDE SEQUENCE [LARGE SCALE GENOMIC DNA]</scope>
    <source>
        <strain evidence="2 4">JM</strain>
    </source>
</reference>
<dbReference type="EMBL" id="VSLA01000006">
    <property type="protein sequence ID" value="TYC87200.1"/>
    <property type="molecule type" value="Genomic_DNA"/>
</dbReference>
<dbReference type="EMBL" id="CP087994">
    <property type="protein sequence ID" value="UYO62772.1"/>
    <property type="molecule type" value="Genomic_DNA"/>
</dbReference>
<gene>
    <name evidence="2" type="ORF">FXB42_04810</name>
    <name evidence="3" type="ORF">LNN31_18700</name>
</gene>
<dbReference type="SUPFAM" id="SSF52540">
    <property type="entry name" value="P-loop containing nucleoside triphosphate hydrolases"/>
    <property type="match status" value="1"/>
</dbReference>
<protein>
    <submittedName>
        <fullName evidence="2">AAA family ATPase</fullName>
    </submittedName>
</protein>
<reference evidence="3" key="2">
    <citation type="submission" date="2021-11" db="EMBL/GenBank/DDBJ databases">
        <title>Isoprene-degrading acetogen.</title>
        <authorList>
            <person name="Yang Y."/>
            <person name="Jin H."/>
            <person name="Yan J."/>
        </authorList>
    </citation>
    <scope>NUCLEOTIDE SEQUENCE</scope>
    <source>
        <strain evidence="3">Berkeley</strain>
    </source>
</reference>
<evidence type="ECO:0000313" key="3">
    <source>
        <dbReference type="EMBL" id="UYO62772.1"/>
    </source>
</evidence>
<dbReference type="AlphaFoldDB" id="A0A5D0WSH9"/>
<dbReference type="Proteomes" id="UP000322619">
    <property type="component" value="Unassembled WGS sequence"/>
</dbReference>
<organism evidence="2 4">
    <name type="scientific">Acetobacterium wieringae</name>
    <dbReference type="NCBI Taxonomy" id="52694"/>
    <lineage>
        <taxon>Bacteria</taxon>
        <taxon>Bacillati</taxon>
        <taxon>Bacillota</taxon>
        <taxon>Clostridia</taxon>
        <taxon>Eubacteriales</taxon>
        <taxon>Eubacteriaceae</taxon>
        <taxon>Acetobacterium</taxon>
    </lineage>
</organism>
<evidence type="ECO:0000259" key="1">
    <source>
        <dbReference type="Pfam" id="PF13166"/>
    </source>
</evidence>
<dbReference type="Gene3D" id="3.40.50.300">
    <property type="entry name" value="P-loop containing nucleotide triphosphate hydrolases"/>
    <property type="match status" value="1"/>
</dbReference>
<dbReference type="Proteomes" id="UP001163550">
    <property type="component" value="Chromosome"/>
</dbReference>
<dbReference type="InterPro" id="IPR027417">
    <property type="entry name" value="P-loop_NTPase"/>
</dbReference>
<evidence type="ECO:0000313" key="5">
    <source>
        <dbReference type="Proteomes" id="UP001163550"/>
    </source>
</evidence>
<name>A0A5D0WSH9_9FIRM</name>